<dbReference type="InterPro" id="IPR002016">
    <property type="entry name" value="Haem_peroxidase"/>
</dbReference>
<gene>
    <name evidence="20" type="ORF">SELMODRAFT_164271</name>
</gene>
<keyword evidence="12 18" id="KW-0376">Hydrogen peroxide</keyword>
<comment type="cofactor">
    <cofactor evidence="15 18">
        <name>heme b</name>
        <dbReference type="ChEBI" id="CHEBI:60344"/>
    </cofactor>
    <text evidence="15 18">Binds 1 heme b (iron(II)-protoporphyrin IX) group per subunit.</text>
</comment>
<dbReference type="Gramene" id="EFJ38058">
    <property type="protein sequence ID" value="EFJ38058"/>
    <property type="gene ID" value="SELMODRAFT_164271"/>
</dbReference>
<evidence type="ECO:0000313" key="20">
    <source>
        <dbReference type="EMBL" id="EFJ38058.1"/>
    </source>
</evidence>
<dbReference type="OrthoDB" id="2113341at2759"/>
<evidence type="ECO:0000256" key="10">
    <source>
        <dbReference type="ARBA" id="ARBA00023004"/>
    </source>
</evidence>
<keyword evidence="9 18" id="KW-0560">Oxidoreductase</keyword>
<keyword evidence="4 18" id="KW-0964">Secreted</keyword>
<evidence type="ECO:0000256" key="17">
    <source>
        <dbReference type="PIRSR" id="PIRSR600823-5"/>
    </source>
</evidence>
<proteinExistence type="inferred from homology"/>
<evidence type="ECO:0000259" key="19">
    <source>
        <dbReference type="PROSITE" id="PS50873"/>
    </source>
</evidence>
<dbReference type="CDD" id="cd00693">
    <property type="entry name" value="secretory_peroxidase"/>
    <property type="match status" value="1"/>
</dbReference>
<organism evidence="21">
    <name type="scientific">Selaginella moellendorffii</name>
    <name type="common">Spikemoss</name>
    <dbReference type="NCBI Taxonomy" id="88036"/>
    <lineage>
        <taxon>Eukaryota</taxon>
        <taxon>Viridiplantae</taxon>
        <taxon>Streptophyta</taxon>
        <taxon>Embryophyta</taxon>
        <taxon>Tracheophyta</taxon>
        <taxon>Lycopodiopsida</taxon>
        <taxon>Selaginellales</taxon>
        <taxon>Selaginellaceae</taxon>
        <taxon>Selaginella</taxon>
    </lineage>
</organism>
<comment type="function">
    <text evidence="2">Removal of H(2)O(2), oxidation of toxic reductants, biosynthesis and degradation of lignin, suberization, auxin catabolism, response to environmental stresses such as wounding, pathogen attack and oxidative stress. These functions might be dependent on each isozyme/isoform in each plant tissue.</text>
</comment>
<feature type="binding site" evidence="14">
    <location>
        <position position="165"/>
    </location>
    <ligand>
        <name>substrate</name>
    </ligand>
</feature>
<dbReference type="EMBL" id="GL377565">
    <property type="protein sequence ID" value="EFJ38058.1"/>
    <property type="molecule type" value="Genomic_DNA"/>
</dbReference>
<name>D8QN78_SELML</name>
<evidence type="ECO:0000256" key="11">
    <source>
        <dbReference type="ARBA" id="ARBA00023157"/>
    </source>
</evidence>
<dbReference type="Proteomes" id="UP000001514">
    <property type="component" value="Unassembled WGS sequence"/>
</dbReference>
<dbReference type="InterPro" id="IPR033905">
    <property type="entry name" value="Secretory_peroxidase"/>
</dbReference>
<dbReference type="GO" id="GO:0006979">
    <property type="term" value="P:response to oxidative stress"/>
    <property type="evidence" value="ECO:0007669"/>
    <property type="project" value="UniProtKB-UniRule"/>
</dbReference>
<protein>
    <recommendedName>
        <fullName evidence="3 18">Peroxidase</fullName>
        <ecNumber evidence="3 18">1.11.1.7</ecNumber>
    </recommendedName>
</protein>
<sequence length="323" mass="35247">MERIKGSTCLVLMLVAVIMVDLCQAQLSTTFYSKSCPRVKAIVKDAMQKKFSETRVVAAGTLRLFFHDCMIEGCDGSVIIASTNTNKAEKDADDNLSLPGDAFDAVFRAKAAVEKQCPNTVSCADILTMATSELLQLIGGRGWDVRLGRKDGRVSLASRVPGNLPNVNMSVAQLTSFFKTRGFSQRELVVLSGGHSAGFAHCNKFMDRIYGRIDPTMDTGYARGLRGTCPQRNLDPTVVANLDTTTSTTFDNVFYQNLKSKKGLLRSDQVLYTDPNTKKVVDSFASDNTAFLIEFAAVMDKLSAFKVKTGSQGEIRKNCGVIN</sequence>
<dbReference type="GO" id="GO:0020037">
    <property type="term" value="F:heme binding"/>
    <property type="evidence" value="ECO:0007669"/>
    <property type="project" value="UniProtKB-UniRule"/>
</dbReference>
<dbReference type="InterPro" id="IPR000823">
    <property type="entry name" value="Peroxidase_pln"/>
</dbReference>
<feature type="domain" description="Plant heme peroxidase family profile" evidence="19">
    <location>
        <begin position="26"/>
        <end position="323"/>
    </location>
</feature>
<feature type="binding site" evidence="15">
    <location>
        <position position="243"/>
    </location>
    <ligand>
        <name>Ca(2+)</name>
        <dbReference type="ChEBI" id="CHEBI:29108"/>
        <label>2</label>
    </ligand>
</feature>
<dbReference type="FunFam" id="1.10.520.10:FF:000008">
    <property type="entry name" value="Peroxidase"/>
    <property type="match status" value="1"/>
</dbReference>
<keyword evidence="11 17" id="KW-1015">Disulfide bond</keyword>
<feature type="disulfide bond" evidence="17">
    <location>
        <begin position="202"/>
        <end position="229"/>
    </location>
</feature>
<dbReference type="EC" id="1.11.1.7" evidence="3 18"/>
<evidence type="ECO:0000256" key="12">
    <source>
        <dbReference type="ARBA" id="ARBA00023324"/>
    </source>
</evidence>
<evidence type="ECO:0000256" key="4">
    <source>
        <dbReference type="ARBA" id="ARBA00022525"/>
    </source>
</evidence>
<evidence type="ECO:0000256" key="2">
    <source>
        <dbReference type="ARBA" id="ARBA00002322"/>
    </source>
</evidence>
<feature type="binding site" evidence="15">
    <location>
        <position position="89"/>
    </location>
    <ligand>
        <name>Ca(2+)</name>
        <dbReference type="ChEBI" id="CHEBI:29108"/>
        <label>1</label>
    </ligand>
</feature>
<dbReference type="PRINTS" id="PR00461">
    <property type="entry name" value="PLPEROXIDASE"/>
</dbReference>
<evidence type="ECO:0000256" key="7">
    <source>
        <dbReference type="ARBA" id="ARBA00022723"/>
    </source>
</evidence>
<dbReference type="Gene3D" id="1.10.420.10">
    <property type="entry name" value="Peroxidase, domain 2"/>
    <property type="match status" value="1"/>
</dbReference>
<dbReference type="GO" id="GO:0042744">
    <property type="term" value="P:hydrogen peroxide catabolic process"/>
    <property type="evidence" value="ECO:0007669"/>
    <property type="project" value="UniProtKB-KW"/>
</dbReference>
<evidence type="ECO:0000256" key="3">
    <source>
        <dbReference type="ARBA" id="ARBA00012313"/>
    </source>
</evidence>
<evidence type="ECO:0000256" key="18">
    <source>
        <dbReference type="RuleBase" id="RU362060"/>
    </source>
</evidence>
<evidence type="ECO:0000256" key="16">
    <source>
        <dbReference type="PIRSR" id="PIRSR600823-4"/>
    </source>
</evidence>
<dbReference type="Gene3D" id="1.10.520.10">
    <property type="match status" value="1"/>
</dbReference>
<keyword evidence="21" id="KW-1185">Reference proteome</keyword>
<dbReference type="STRING" id="88036.D8QN78"/>
<evidence type="ECO:0000256" key="13">
    <source>
        <dbReference type="PIRSR" id="PIRSR600823-1"/>
    </source>
</evidence>
<evidence type="ECO:0000256" key="6">
    <source>
        <dbReference type="ARBA" id="ARBA00022617"/>
    </source>
</evidence>
<comment type="cofactor">
    <cofactor evidence="15 18">
        <name>Ca(2+)</name>
        <dbReference type="ChEBI" id="CHEBI:29108"/>
    </cofactor>
    <text evidence="15 18">Binds 2 calcium ions per subunit.</text>
</comment>
<dbReference type="InterPro" id="IPR019794">
    <property type="entry name" value="Peroxidases_AS"/>
</dbReference>
<comment type="catalytic activity">
    <reaction evidence="1 18">
        <text>2 a phenolic donor + H2O2 = 2 a phenolic radical donor + 2 H2O</text>
        <dbReference type="Rhea" id="RHEA:56136"/>
        <dbReference type="ChEBI" id="CHEBI:15377"/>
        <dbReference type="ChEBI" id="CHEBI:16240"/>
        <dbReference type="ChEBI" id="CHEBI:139520"/>
        <dbReference type="ChEBI" id="CHEBI:139521"/>
        <dbReference type="EC" id="1.11.1.7"/>
    </reaction>
</comment>
<evidence type="ECO:0000256" key="9">
    <source>
        <dbReference type="ARBA" id="ARBA00023002"/>
    </source>
</evidence>
<feature type="binding site" evidence="15">
    <location>
        <position position="246"/>
    </location>
    <ligand>
        <name>Ca(2+)</name>
        <dbReference type="ChEBI" id="CHEBI:29108"/>
        <label>2</label>
    </ligand>
</feature>
<keyword evidence="8 15" id="KW-0106">Calcium</keyword>
<keyword evidence="10 15" id="KW-0408">Iron</keyword>
<feature type="binding site" evidence="15">
    <location>
        <position position="73"/>
    </location>
    <ligand>
        <name>Ca(2+)</name>
        <dbReference type="ChEBI" id="CHEBI:29108"/>
        <label>1</label>
    </ligand>
</feature>
<comment type="subcellular location">
    <subcellularLocation>
        <location evidence="18">Secreted</location>
    </subcellularLocation>
</comment>
<feature type="binding site" evidence="15">
    <location>
        <position position="77"/>
    </location>
    <ligand>
        <name>Ca(2+)</name>
        <dbReference type="ChEBI" id="CHEBI:29108"/>
        <label>1</label>
    </ligand>
</feature>
<feature type="disulfide bond" evidence="17">
    <location>
        <begin position="123"/>
        <end position="319"/>
    </location>
</feature>
<dbReference type="GO" id="GO:0046872">
    <property type="term" value="F:metal ion binding"/>
    <property type="evidence" value="ECO:0007669"/>
    <property type="project" value="UniProtKB-UniRule"/>
</dbReference>
<dbReference type="PRINTS" id="PR00458">
    <property type="entry name" value="PEROXIDASE"/>
</dbReference>
<dbReference type="PANTHER" id="PTHR31517:SF59">
    <property type="entry name" value="PEROXIDASE"/>
    <property type="match status" value="1"/>
</dbReference>
<comment type="similarity">
    <text evidence="18">Belongs to the peroxidase family. Classical plant (class III) peroxidase subfamily.</text>
</comment>
<dbReference type="InParanoid" id="D8QN78"/>
<evidence type="ECO:0000256" key="15">
    <source>
        <dbReference type="PIRSR" id="PIRSR600823-3"/>
    </source>
</evidence>
<dbReference type="PANTHER" id="PTHR31517">
    <property type="match status" value="1"/>
</dbReference>
<keyword evidence="7 15" id="KW-0479">Metal-binding</keyword>
<dbReference type="FunFam" id="1.10.420.10:FF:000001">
    <property type="entry name" value="Peroxidase"/>
    <property type="match status" value="1"/>
</dbReference>
<dbReference type="GO" id="GO:0140825">
    <property type="term" value="F:lactoperoxidase activity"/>
    <property type="evidence" value="ECO:0007669"/>
    <property type="project" value="UniProtKB-EC"/>
</dbReference>
<dbReference type="HOGENOM" id="CLU_010543_0_3_1"/>
<evidence type="ECO:0000256" key="8">
    <source>
        <dbReference type="ARBA" id="ARBA00022837"/>
    </source>
</evidence>
<feature type="active site" description="Proton acceptor" evidence="13">
    <location>
        <position position="67"/>
    </location>
</feature>
<dbReference type="FunCoup" id="D8QN78">
    <property type="interactions" value="241"/>
</dbReference>
<dbReference type="PROSITE" id="PS00436">
    <property type="entry name" value="PEROXIDASE_2"/>
    <property type="match status" value="1"/>
</dbReference>
<dbReference type="GO" id="GO:0005576">
    <property type="term" value="C:extracellular region"/>
    <property type="evidence" value="ECO:0007669"/>
    <property type="project" value="UniProtKB-SubCell"/>
</dbReference>
<feature type="disulfide bond" evidence="17">
    <location>
        <begin position="36"/>
        <end position="117"/>
    </location>
</feature>
<reference evidence="20 21" key="1">
    <citation type="journal article" date="2011" name="Science">
        <title>The Selaginella genome identifies genetic changes associated with the evolution of vascular plants.</title>
        <authorList>
            <person name="Banks J.A."/>
            <person name="Nishiyama T."/>
            <person name="Hasebe M."/>
            <person name="Bowman J.L."/>
            <person name="Gribskov M."/>
            <person name="dePamphilis C."/>
            <person name="Albert V.A."/>
            <person name="Aono N."/>
            <person name="Aoyama T."/>
            <person name="Ambrose B.A."/>
            <person name="Ashton N.W."/>
            <person name="Axtell M.J."/>
            <person name="Barker E."/>
            <person name="Barker M.S."/>
            <person name="Bennetzen J.L."/>
            <person name="Bonawitz N.D."/>
            <person name="Chapple C."/>
            <person name="Cheng C."/>
            <person name="Correa L.G."/>
            <person name="Dacre M."/>
            <person name="DeBarry J."/>
            <person name="Dreyer I."/>
            <person name="Elias M."/>
            <person name="Engstrom E.M."/>
            <person name="Estelle M."/>
            <person name="Feng L."/>
            <person name="Finet C."/>
            <person name="Floyd S.K."/>
            <person name="Frommer W.B."/>
            <person name="Fujita T."/>
            <person name="Gramzow L."/>
            <person name="Gutensohn M."/>
            <person name="Harholt J."/>
            <person name="Hattori M."/>
            <person name="Heyl A."/>
            <person name="Hirai T."/>
            <person name="Hiwatashi Y."/>
            <person name="Ishikawa M."/>
            <person name="Iwata M."/>
            <person name="Karol K.G."/>
            <person name="Koehler B."/>
            <person name="Kolukisaoglu U."/>
            <person name="Kubo M."/>
            <person name="Kurata T."/>
            <person name="Lalonde S."/>
            <person name="Li K."/>
            <person name="Li Y."/>
            <person name="Litt A."/>
            <person name="Lyons E."/>
            <person name="Manning G."/>
            <person name="Maruyama T."/>
            <person name="Michael T.P."/>
            <person name="Mikami K."/>
            <person name="Miyazaki S."/>
            <person name="Morinaga S."/>
            <person name="Murata T."/>
            <person name="Mueller-Roeber B."/>
            <person name="Nelson D.R."/>
            <person name="Obara M."/>
            <person name="Oguri Y."/>
            <person name="Olmstead R.G."/>
            <person name="Onodera N."/>
            <person name="Petersen B.L."/>
            <person name="Pils B."/>
            <person name="Prigge M."/>
            <person name="Rensing S.A."/>
            <person name="Riano-Pachon D.M."/>
            <person name="Roberts A.W."/>
            <person name="Sato Y."/>
            <person name="Scheller H.V."/>
            <person name="Schulz B."/>
            <person name="Schulz C."/>
            <person name="Shakirov E.V."/>
            <person name="Shibagaki N."/>
            <person name="Shinohara N."/>
            <person name="Shippen D.E."/>
            <person name="Soerensen I."/>
            <person name="Sotooka R."/>
            <person name="Sugimoto N."/>
            <person name="Sugita M."/>
            <person name="Sumikawa N."/>
            <person name="Tanurdzic M."/>
            <person name="Theissen G."/>
            <person name="Ulvskov P."/>
            <person name="Wakazuki S."/>
            <person name="Weng J.K."/>
            <person name="Willats W.W."/>
            <person name="Wipf D."/>
            <person name="Wolf P.G."/>
            <person name="Yang L."/>
            <person name="Zimmer A.D."/>
            <person name="Zhu Q."/>
            <person name="Mitros T."/>
            <person name="Hellsten U."/>
            <person name="Loque D."/>
            <person name="Otillar R."/>
            <person name="Salamov A."/>
            <person name="Schmutz J."/>
            <person name="Shapiro H."/>
            <person name="Lindquist E."/>
            <person name="Lucas S."/>
            <person name="Rokhsar D."/>
            <person name="Grigoriev I.V."/>
        </authorList>
    </citation>
    <scope>NUCLEOTIDE SEQUENCE [LARGE SCALE GENOMIC DNA]</scope>
</reference>
<evidence type="ECO:0000256" key="14">
    <source>
        <dbReference type="PIRSR" id="PIRSR600823-2"/>
    </source>
</evidence>
<accession>D8QN78</accession>
<dbReference type="AlphaFoldDB" id="D8QN78"/>
<dbReference type="KEGG" id="smo:SELMODRAFT_164271"/>
<keyword evidence="6 18" id="KW-0349">Heme</keyword>
<dbReference type="SUPFAM" id="SSF48113">
    <property type="entry name" value="Heme-dependent peroxidases"/>
    <property type="match status" value="1"/>
</dbReference>
<keyword evidence="18" id="KW-0732">Signal</keyword>
<keyword evidence="5 18" id="KW-0575">Peroxidase</keyword>
<feature type="chain" id="PRO_5005127230" description="Peroxidase" evidence="18">
    <location>
        <begin position="26"/>
        <end position="323"/>
    </location>
</feature>
<feature type="binding site" description="axial binding residue" evidence="15">
    <location>
        <position position="195"/>
    </location>
    <ligand>
        <name>heme b</name>
        <dbReference type="ChEBI" id="CHEBI:60344"/>
    </ligand>
    <ligandPart>
        <name>Fe</name>
        <dbReference type="ChEBI" id="CHEBI:18248"/>
    </ligandPart>
</feature>
<feature type="site" description="Transition state stabilizer" evidence="16">
    <location>
        <position position="63"/>
    </location>
</feature>
<feature type="binding site" evidence="15">
    <location>
        <position position="251"/>
    </location>
    <ligand>
        <name>Ca(2+)</name>
        <dbReference type="ChEBI" id="CHEBI:29108"/>
        <label>2</label>
    </ligand>
</feature>
<evidence type="ECO:0000313" key="21">
    <source>
        <dbReference type="Proteomes" id="UP000001514"/>
    </source>
</evidence>
<feature type="binding site" evidence="15">
    <location>
        <position position="75"/>
    </location>
    <ligand>
        <name>Ca(2+)</name>
        <dbReference type="ChEBI" id="CHEBI:29108"/>
        <label>1</label>
    </ligand>
</feature>
<feature type="signal peptide" evidence="18">
    <location>
        <begin position="1"/>
        <end position="25"/>
    </location>
</feature>
<evidence type="ECO:0000256" key="5">
    <source>
        <dbReference type="ARBA" id="ARBA00022559"/>
    </source>
</evidence>
<dbReference type="InterPro" id="IPR010255">
    <property type="entry name" value="Haem_peroxidase_sf"/>
</dbReference>
<feature type="disulfide bond" evidence="17">
    <location>
        <begin position="69"/>
        <end position="74"/>
    </location>
</feature>
<dbReference type="OMA" id="MIEGCDG"/>
<dbReference type="Pfam" id="PF00141">
    <property type="entry name" value="peroxidase"/>
    <property type="match status" value="1"/>
</dbReference>
<evidence type="ECO:0000256" key="1">
    <source>
        <dbReference type="ARBA" id="ARBA00000189"/>
    </source>
</evidence>
<feature type="binding site" evidence="15">
    <location>
        <position position="68"/>
    </location>
    <ligand>
        <name>Ca(2+)</name>
        <dbReference type="ChEBI" id="CHEBI:29108"/>
        <label>1</label>
    </ligand>
</feature>
<dbReference type="PROSITE" id="PS50873">
    <property type="entry name" value="PEROXIDASE_4"/>
    <property type="match status" value="1"/>
</dbReference>